<sequence length="392" mass="42899">MATAYLRQHEPRRRQYRSPRRLDRSPVRGKVAPVTVVHTAESVMDAVGDDTGAENVARFMVGRTDPGSYHDLVDSDSRVQLVYYGDEAYQDGTGSNPWSLSISFACRTTDWSKMSQGRRRAFLHQGALAFKAQQDWRRSKGYPLVALRRISKAESDRGVSGFVYHGDRDPGRRTDPGTSSRAAFPLAEFFAEIVRVEAGRAPAPEITPVKVGTRELRQTSPTMKGTDVLAVQRWAGVAEDGSYGPATVAGVRRVQETVGVPVTGVVDAVTWQHYGRWVKWRADKAAADSAPKPAPAPAPRPPVTAKPALPRLGAFTADRGLSRARNSSTYHAGVEKWQRALAAQGLYRIGSDEPGRFGDDTEAATKTLQRQRGLVPDGVVGPATWPHGEKWS</sequence>
<dbReference type="EMBL" id="RJKN01000001">
    <property type="protein sequence ID" value="ROP45966.1"/>
    <property type="molecule type" value="Genomic_DNA"/>
</dbReference>
<organism evidence="3 4">
    <name type="scientific">Pseudokineococcus lusitanus</name>
    <dbReference type="NCBI Taxonomy" id="763993"/>
    <lineage>
        <taxon>Bacteria</taxon>
        <taxon>Bacillati</taxon>
        <taxon>Actinomycetota</taxon>
        <taxon>Actinomycetes</taxon>
        <taxon>Kineosporiales</taxon>
        <taxon>Kineosporiaceae</taxon>
        <taxon>Pseudokineococcus</taxon>
    </lineage>
</organism>
<dbReference type="InterPro" id="IPR036366">
    <property type="entry name" value="PGBDSf"/>
</dbReference>
<gene>
    <name evidence="3" type="ORF">EDC03_0582</name>
</gene>
<dbReference type="SUPFAM" id="SSF55846">
    <property type="entry name" value="N-acetylmuramoyl-L-alanine amidase-like"/>
    <property type="match status" value="1"/>
</dbReference>
<feature type="region of interest" description="Disordered" evidence="1">
    <location>
        <begin position="368"/>
        <end position="392"/>
    </location>
</feature>
<dbReference type="OrthoDB" id="514320at2"/>
<evidence type="ECO:0000313" key="4">
    <source>
        <dbReference type="Proteomes" id="UP000276232"/>
    </source>
</evidence>
<reference evidence="3 4" key="1">
    <citation type="journal article" date="2015" name="Stand. Genomic Sci.">
        <title>Genomic Encyclopedia of Bacterial and Archaeal Type Strains, Phase III: the genomes of soil and plant-associated and newly described type strains.</title>
        <authorList>
            <person name="Whitman W.B."/>
            <person name="Woyke T."/>
            <person name="Klenk H.P."/>
            <person name="Zhou Y."/>
            <person name="Lilburn T.G."/>
            <person name="Beck B.J."/>
            <person name="De Vos P."/>
            <person name="Vandamme P."/>
            <person name="Eisen J.A."/>
            <person name="Garrity G."/>
            <person name="Hugenholtz P."/>
            <person name="Kyrpides N.C."/>
        </authorList>
    </citation>
    <scope>NUCLEOTIDE SEQUENCE [LARGE SCALE GENOMIC DNA]</scope>
    <source>
        <strain evidence="3 4">CECT 7306</strain>
    </source>
</reference>
<dbReference type="RefSeq" id="WP_123378634.1">
    <property type="nucleotide sequence ID" value="NZ_RJKN01000001.1"/>
</dbReference>
<protein>
    <submittedName>
        <fullName evidence="3">Peptidoglycan hydrolase-like protein with peptidoglycan-binding domain</fullName>
    </submittedName>
</protein>
<accession>A0A3N1HU88</accession>
<dbReference type="InterPro" id="IPR036365">
    <property type="entry name" value="PGBD-like_sf"/>
</dbReference>
<dbReference type="GO" id="GO:0009253">
    <property type="term" value="P:peptidoglycan catabolic process"/>
    <property type="evidence" value="ECO:0007669"/>
    <property type="project" value="InterPro"/>
</dbReference>
<keyword evidence="4" id="KW-1185">Reference proteome</keyword>
<dbReference type="Gene3D" id="1.10.101.10">
    <property type="entry name" value="PGBD-like superfamily/PGBD"/>
    <property type="match status" value="2"/>
</dbReference>
<comment type="caution">
    <text evidence="3">The sequence shown here is derived from an EMBL/GenBank/DDBJ whole genome shotgun (WGS) entry which is preliminary data.</text>
</comment>
<dbReference type="AlphaFoldDB" id="A0A3N1HU88"/>
<evidence type="ECO:0000313" key="3">
    <source>
        <dbReference type="EMBL" id="ROP45966.1"/>
    </source>
</evidence>
<dbReference type="InterPro" id="IPR002477">
    <property type="entry name" value="Peptidoglycan-bd-like"/>
</dbReference>
<proteinExistence type="predicted"/>
<feature type="region of interest" description="Disordered" evidence="1">
    <location>
        <begin position="285"/>
        <end position="308"/>
    </location>
</feature>
<dbReference type="Pfam" id="PF01471">
    <property type="entry name" value="PG_binding_1"/>
    <property type="match status" value="2"/>
</dbReference>
<evidence type="ECO:0000259" key="2">
    <source>
        <dbReference type="Pfam" id="PF01471"/>
    </source>
</evidence>
<feature type="domain" description="Peptidoglycan binding-like" evidence="2">
    <location>
        <begin position="332"/>
        <end position="385"/>
    </location>
</feature>
<keyword evidence="3" id="KW-0378">Hydrolase</keyword>
<dbReference type="InterPro" id="IPR036505">
    <property type="entry name" value="Amidase/PGRP_sf"/>
</dbReference>
<dbReference type="Proteomes" id="UP000276232">
    <property type="component" value="Unassembled WGS sequence"/>
</dbReference>
<feature type="compositionally biased region" description="Basic residues" evidence="1">
    <location>
        <begin position="10"/>
        <end position="19"/>
    </location>
</feature>
<dbReference type="GO" id="GO:0008745">
    <property type="term" value="F:N-acetylmuramoyl-L-alanine amidase activity"/>
    <property type="evidence" value="ECO:0007669"/>
    <property type="project" value="InterPro"/>
</dbReference>
<evidence type="ECO:0000256" key="1">
    <source>
        <dbReference type="SAM" id="MobiDB-lite"/>
    </source>
</evidence>
<dbReference type="SUPFAM" id="SSF47090">
    <property type="entry name" value="PGBD-like"/>
    <property type="match status" value="2"/>
</dbReference>
<dbReference type="InParanoid" id="A0A3N1HU88"/>
<name>A0A3N1HU88_9ACTN</name>
<feature type="domain" description="Peptidoglycan binding-like" evidence="2">
    <location>
        <begin position="238"/>
        <end position="272"/>
    </location>
</feature>
<feature type="region of interest" description="Disordered" evidence="1">
    <location>
        <begin position="1"/>
        <end position="30"/>
    </location>
</feature>
<feature type="compositionally biased region" description="Pro residues" evidence="1">
    <location>
        <begin position="292"/>
        <end position="304"/>
    </location>
</feature>